<dbReference type="InterPro" id="IPR036909">
    <property type="entry name" value="Cyt_c-like_dom_sf"/>
</dbReference>
<evidence type="ECO:0000313" key="8">
    <source>
        <dbReference type="EMBL" id="ABE61840.1"/>
    </source>
</evidence>
<sequence length="159" mass="16751">MQLKLLSASRVSLLALAVTVIAGALGLLPAAAGDLVDFKSPLDNSPMTFPLQAGEIETPAVKNFKATGVNEYRGNADAIAEGKKLYTANCIICHGADGTGKMGPTLVGKDVVYPQALTDPGMFSIIYGGASGAMQSFFRRGMQQDQILKIIAYVRTLDK</sequence>
<feature type="domain" description="Cytochrome c" evidence="7">
    <location>
        <begin position="77"/>
        <end position="158"/>
    </location>
</feature>
<evidence type="ECO:0000256" key="6">
    <source>
        <dbReference type="PIRSR" id="PIRSR000008-2"/>
    </source>
</evidence>
<dbReference type="EMBL" id="CP000319">
    <property type="protein sequence ID" value="ABE61840.1"/>
    <property type="molecule type" value="Genomic_DNA"/>
</dbReference>
<dbReference type="GO" id="GO:0015945">
    <property type="term" value="P:methanol metabolic process"/>
    <property type="evidence" value="ECO:0007669"/>
    <property type="project" value="UniProtKB-UniRule"/>
</dbReference>
<name>Q1QPK7_NITHX</name>
<reference evidence="8 9" key="1">
    <citation type="submission" date="2006-03" db="EMBL/GenBank/DDBJ databases">
        <title>Complete sequence of chromosome of Nitrobacter hamburgensis X14.</title>
        <authorList>
            <consortium name="US DOE Joint Genome Institute"/>
            <person name="Copeland A."/>
            <person name="Lucas S."/>
            <person name="Lapidus A."/>
            <person name="Barry K."/>
            <person name="Detter J.C."/>
            <person name="Glavina del Rio T."/>
            <person name="Hammon N."/>
            <person name="Israni S."/>
            <person name="Dalin E."/>
            <person name="Tice H."/>
            <person name="Pitluck S."/>
            <person name="Chain P."/>
            <person name="Malfatti S."/>
            <person name="Shin M."/>
            <person name="Vergez L."/>
            <person name="Schmutz J."/>
            <person name="Larimer F."/>
            <person name="Land M."/>
            <person name="Hauser L."/>
            <person name="Kyrpides N."/>
            <person name="Ivanova N."/>
            <person name="Ward B."/>
            <person name="Arp D."/>
            <person name="Klotz M."/>
            <person name="Stein L."/>
            <person name="O'Mullan G."/>
            <person name="Starkenburg S."/>
            <person name="Sayavedra L."/>
            <person name="Poret-Peterson A.T."/>
            <person name="Gentry M.E."/>
            <person name="Bruce D."/>
            <person name="Richardson P."/>
        </authorList>
    </citation>
    <scope>NUCLEOTIDE SEQUENCE [LARGE SCALE GENOMIC DNA]</scope>
    <source>
        <strain evidence="9">DSM 10229 / NCIMB 13809 / X14</strain>
    </source>
</reference>
<keyword evidence="4" id="KW-0485">Methanol utilization</keyword>
<dbReference type="AlphaFoldDB" id="Q1QPK7"/>
<gene>
    <name evidence="8" type="ordered locus">Nham_0990</name>
</gene>
<keyword evidence="4" id="KW-0813">Transport</keyword>
<dbReference type="RefSeq" id="WP_011509536.1">
    <property type="nucleotide sequence ID" value="NC_007964.1"/>
</dbReference>
<proteinExistence type="predicted"/>
<organism evidence="8 9">
    <name type="scientific">Nitrobacter hamburgensis (strain DSM 10229 / NCIMB 13809 / X14)</name>
    <dbReference type="NCBI Taxonomy" id="323097"/>
    <lineage>
        <taxon>Bacteria</taxon>
        <taxon>Pseudomonadati</taxon>
        <taxon>Pseudomonadota</taxon>
        <taxon>Alphaproteobacteria</taxon>
        <taxon>Hyphomicrobiales</taxon>
        <taxon>Nitrobacteraceae</taxon>
        <taxon>Nitrobacter</taxon>
    </lineage>
</organism>
<dbReference type="PIRSF" id="PIRSF000008">
    <property type="entry name" value="Cytochrome_c551i"/>
    <property type="match status" value="1"/>
</dbReference>
<dbReference type="GO" id="GO:0042597">
    <property type="term" value="C:periplasmic space"/>
    <property type="evidence" value="ECO:0007669"/>
    <property type="project" value="UniProtKB-SubCell"/>
</dbReference>
<dbReference type="GO" id="GO:0020037">
    <property type="term" value="F:heme binding"/>
    <property type="evidence" value="ECO:0007669"/>
    <property type="project" value="UniProtKB-UniRule"/>
</dbReference>
<feature type="binding site" description="covalent" evidence="5">
    <location>
        <position position="90"/>
    </location>
    <ligand>
        <name>heme c</name>
        <dbReference type="ChEBI" id="CHEBI:61717"/>
    </ligand>
</feature>
<keyword evidence="4" id="KW-0574">Periplasm</keyword>
<evidence type="ECO:0000313" key="9">
    <source>
        <dbReference type="Proteomes" id="UP000001953"/>
    </source>
</evidence>
<evidence type="ECO:0000256" key="4">
    <source>
        <dbReference type="PIRNR" id="PIRNR000008"/>
    </source>
</evidence>
<dbReference type="GO" id="GO:0005506">
    <property type="term" value="F:iron ion binding"/>
    <property type="evidence" value="ECO:0007669"/>
    <property type="project" value="UniProtKB-UniRule"/>
</dbReference>
<dbReference type="Pfam" id="PF13442">
    <property type="entry name" value="Cytochrome_CBB3"/>
    <property type="match status" value="1"/>
</dbReference>
<dbReference type="eggNOG" id="COG2010">
    <property type="taxonomic scope" value="Bacteria"/>
</dbReference>
<dbReference type="Gene3D" id="1.10.760.10">
    <property type="entry name" value="Cytochrome c-like domain"/>
    <property type="match status" value="1"/>
</dbReference>
<dbReference type="STRING" id="323097.Nham_0990"/>
<keyword evidence="2 4" id="KW-0479">Metal-binding</keyword>
<evidence type="ECO:0000256" key="5">
    <source>
        <dbReference type="PIRSR" id="PIRSR000008-1"/>
    </source>
</evidence>
<feature type="binding site" description="covalent" evidence="5">
    <location>
        <position position="93"/>
    </location>
    <ligand>
        <name>heme c</name>
        <dbReference type="ChEBI" id="CHEBI:61717"/>
    </ligand>
</feature>
<comment type="function">
    <text evidence="4">Electron acceptor for MDH. Acts in methanol oxidation.</text>
</comment>
<protein>
    <recommendedName>
        <fullName evidence="4">Cytochrome c-L</fullName>
    </recommendedName>
</protein>
<keyword evidence="1 4" id="KW-0349">Heme</keyword>
<accession>Q1QPK7</accession>
<evidence type="ECO:0000256" key="2">
    <source>
        <dbReference type="ARBA" id="ARBA00022723"/>
    </source>
</evidence>
<dbReference type="KEGG" id="nha:Nham_0990"/>
<evidence type="ECO:0000259" key="7">
    <source>
        <dbReference type="PROSITE" id="PS51007"/>
    </source>
</evidence>
<feature type="binding site" description="axial binding residue" evidence="6">
    <location>
        <position position="94"/>
    </location>
    <ligand>
        <name>heme c</name>
        <dbReference type="ChEBI" id="CHEBI:61717"/>
    </ligand>
    <ligandPart>
        <name>Fe</name>
        <dbReference type="ChEBI" id="CHEBI:18248"/>
    </ligandPart>
</feature>
<dbReference type="SUPFAM" id="SSF46626">
    <property type="entry name" value="Cytochrome c"/>
    <property type="match status" value="1"/>
</dbReference>
<keyword evidence="3 4" id="KW-0408">Iron</keyword>
<evidence type="ECO:0000256" key="3">
    <source>
        <dbReference type="ARBA" id="ARBA00023004"/>
    </source>
</evidence>
<comment type="PTM">
    <text evidence="5">Binds 1 heme c group covalently per subunit.</text>
</comment>
<dbReference type="PROSITE" id="PS51007">
    <property type="entry name" value="CYTC"/>
    <property type="match status" value="1"/>
</dbReference>
<dbReference type="Proteomes" id="UP000001953">
    <property type="component" value="Chromosome"/>
</dbReference>
<dbReference type="OrthoDB" id="9811281at2"/>
<comment type="subcellular location">
    <subcellularLocation>
        <location evidence="4">Periplasm</location>
    </subcellularLocation>
</comment>
<dbReference type="InterPro" id="IPR009056">
    <property type="entry name" value="Cyt_c-like_dom"/>
</dbReference>
<dbReference type="HOGENOM" id="CLU_109361_0_0_5"/>
<dbReference type="InterPro" id="IPR009153">
    <property type="entry name" value="Cyt_cL"/>
</dbReference>
<dbReference type="GO" id="GO:0009055">
    <property type="term" value="F:electron transfer activity"/>
    <property type="evidence" value="ECO:0007669"/>
    <property type="project" value="UniProtKB-UniRule"/>
</dbReference>
<keyword evidence="4" id="KW-0249">Electron transport</keyword>
<keyword evidence="9" id="KW-1185">Reference proteome</keyword>
<evidence type="ECO:0000256" key="1">
    <source>
        <dbReference type="ARBA" id="ARBA00022617"/>
    </source>
</evidence>